<dbReference type="Proteomes" id="UP001386955">
    <property type="component" value="Unassembled WGS sequence"/>
</dbReference>
<feature type="compositionally biased region" description="Low complexity" evidence="1">
    <location>
        <begin position="9"/>
        <end position="19"/>
    </location>
</feature>
<dbReference type="AlphaFoldDB" id="A0AAN9NNG5"/>
<evidence type="ECO:0000313" key="3">
    <source>
        <dbReference type="Proteomes" id="UP001386955"/>
    </source>
</evidence>
<evidence type="ECO:0000313" key="2">
    <source>
        <dbReference type="EMBL" id="KAK7376380.1"/>
    </source>
</evidence>
<dbReference type="EMBL" id="JAYMYS010000026">
    <property type="protein sequence ID" value="KAK7376380.1"/>
    <property type="molecule type" value="Genomic_DNA"/>
</dbReference>
<feature type="region of interest" description="Disordered" evidence="1">
    <location>
        <begin position="1"/>
        <end position="41"/>
    </location>
</feature>
<organism evidence="2 3">
    <name type="scientific">Psophocarpus tetragonolobus</name>
    <name type="common">Winged bean</name>
    <name type="synonym">Dolichos tetragonolobus</name>
    <dbReference type="NCBI Taxonomy" id="3891"/>
    <lineage>
        <taxon>Eukaryota</taxon>
        <taxon>Viridiplantae</taxon>
        <taxon>Streptophyta</taxon>
        <taxon>Embryophyta</taxon>
        <taxon>Tracheophyta</taxon>
        <taxon>Spermatophyta</taxon>
        <taxon>Magnoliopsida</taxon>
        <taxon>eudicotyledons</taxon>
        <taxon>Gunneridae</taxon>
        <taxon>Pentapetalae</taxon>
        <taxon>rosids</taxon>
        <taxon>fabids</taxon>
        <taxon>Fabales</taxon>
        <taxon>Fabaceae</taxon>
        <taxon>Papilionoideae</taxon>
        <taxon>50 kb inversion clade</taxon>
        <taxon>NPAAA clade</taxon>
        <taxon>indigoferoid/millettioid clade</taxon>
        <taxon>Phaseoleae</taxon>
        <taxon>Psophocarpus</taxon>
    </lineage>
</organism>
<comment type="caution">
    <text evidence="2">The sequence shown here is derived from an EMBL/GenBank/DDBJ whole genome shotgun (WGS) entry which is preliminary data.</text>
</comment>
<proteinExistence type="predicted"/>
<accession>A0AAN9NNG5</accession>
<protein>
    <submittedName>
        <fullName evidence="2">Uncharacterized protein</fullName>
    </submittedName>
</protein>
<keyword evidence="3" id="KW-1185">Reference proteome</keyword>
<evidence type="ECO:0000256" key="1">
    <source>
        <dbReference type="SAM" id="MobiDB-lite"/>
    </source>
</evidence>
<name>A0AAN9NNG5_PSOTE</name>
<sequence length="192" mass="20380">MSTRRSKGTRPPTSPSSDPTEPPTPCSNDIVADLGSSVSTPPRASVIKTTNLQHLGALLNTLSSVSHYLGIDPTITMSKMPKKGAEETQGLEELEPTFTRILAPYVHGSELILSQHDFDVQLVDDGSLWQPVDELAQQLVGSGNLAQTVKAHKYGDDGGVGTAVGIGPYVDNVGQEVSRDTCIQVRGARSES</sequence>
<gene>
    <name evidence="2" type="ORF">VNO78_34664</name>
</gene>
<reference evidence="2 3" key="1">
    <citation type="submission" date="2024-01" db="EMBL/GenBank/DDBJ databases">
        <title>The genomes of 5 underutilized Papilionoideae crops provide insights into root nodulation and disease resistanc.</title>
        <authorList>
            <person name="Jiang F."/>
        </authorList>
    </citation>
    <scope>NUCLEOTIDE SEQUENCE [LARGE SCALE GENOMIC DNA]</scope>
    <source>
        <strain evidence="2">DUOXIRENSHENG_FW03</strain>
        <tissue evidence="2">Leaves</tissue>
    </source>
</reference>